<evidence type="ECO:0000313" key="3">
    <source>
        <dbReference type="Proteomes" id="UP000215914"/>
    </source>
</evidence>
<dbReference type="AlphaFoldDB" id="A0A9K3J8E4"/>
<proteinExistence type="predicted"/>
<evidence type="ECO:0000256" key="1">
    <source>
        <dbReference type="SAM" id="Phobius"/>
    </source>
</evidence>
<dbReference type="Gramene" id="mRNA:HanXRQr2_Chr04g0165691">
    <property type="protein sequence ID" value="mRNA:HanXRQr2_Chr04g0165691"/>
    <property type="gene ID" value="HanXRQr2_Chr04g0165691"/>
</dbReference>
<reference evidence="2" key="2">
    <citation type="submission" date="2020-06" db="EMBL/GenBank/DDBJ databases">
        <title>Helianthus annuus Genome sequencing and assembly Release 2.</title>
        <authorList>
            <person name="Gouzy J."/>
            <person name="Langlade N."/>
            <person name="Munos S."/>
        </authorList>
    </citation>
    <scope>NUCLEOTIDE SEQUENCE</scope>
    <source>
        <tissue evidence="2">Leaves</tissue>
    </source>
</reference>
<keyword evidence="3" id="KW-1185">Reference proteome</keyword>
<dbReference type="Proteomes" id="UP000215914">
    <property type="component" value="Unassembled WGS sequence"/>
</dbReference>
<name>A0A9K3J8E4_HELAN</name>
<keyword evidence="1" id="KW-1133">Transmembrane helix</keyword>
<gene>
    <name evidence="2" type="ORF">HanXRQr2_Chr04g0165691</name>
</gene>
<evidence type="ECO:0000313" key="2">
    <source>
        <dbReference type="EMBL" id="KAF5810122.1"/>
    </source>
</evidence>
<reference evidence="2" key="1">
    <citation type="journal article" date="2017" name="Nature">
        <title>The sunflower genome provides insights into oil metabolism, flowering and Asterid evolution.</title>
        <authorList>
            <person name="Badouin H."/>
            <person name="Gouzy J."/>
            <person name="Grassa C.J."/>
            <person name="Murat F."/>
            <person name="Staton S.E."/>
            <person name="Cottret L."/>
            <person name="Lelandais-Briere C."/>
            <person name="Owens G.L."/>
            <person name="Carrere S."/>
            <person name="Mayjonade B."/>
            <person name="Legrand L."/>
            <person name="Gill N."/>
            <person name="Kane N.C."/>
            <person name="Bowers J.E."/>
            <person name="Hubner S."/>
            <person name="Bellec A."/>
            <person name="Berard A."/>
            <person name="Berges H."/>
            <person name="Blanchet N."/>
            <person name="Boniface M.C."/>
            <person name="Brunel D."/>
            <person name="Catrice O."/>
            <person name="Chaidir N."/>
            <person name="Claudel C."/>
            <person name="Donnadieu C."/>
            <person name="Faraut T."/>
            <person name="Fievet G."/>
            <person name="Helmstetter N."/>
            <person name="King M."/>
            <person name="Knapp S.J."/>
            <person name="Lai Z."/>
            <person name="Le Paslier M.C."/>
            <person name="Lippi Y."/>
            <person name="Lorenzon L."/>
            <person name="Mandel J.R."/>
            <person name="Marage G."/>
            <person name="Marchand G."/>
            <person name="Marquand E."/>
            <person name="Bret-Mestries E."/>
            <person name="Morien E."/>
            <person name="Nambeesan S."/>
            <person name="Nguyen T."/>
            <person name="Pegot-Espagnet P."/>
            <person name="Pouilly N."/>
            <person name="Raftis F."/>
            <person name="Sallet E."/>
            <person name="Schiex T."/>
            <person name="Thomas J."/>
            <person name="Vandecasteele C."/>
            <person name="Vares D."/>
            <person name="Vear F."/>
            <person name="Vautrin S."/>
            <person name="Crespi M."/>
            <person name="Mangin B."/>
            <person name="Burke J.M."/>
            <person name="Salse J."/>
            <person name="Munos S."/>
            <person name="Vincourt P."/>
            <person name="Rieseberg L.H."/>
            <person name="Langlade N.B."/>
        </authorList>
    </citation>
    <scope>NUCLEOTIDE SEQUENCE</scope>
    <source>
        <tissue evidence="2">Leaves</tissue>
    </source>
</reference>
<keyword evidence="1" id="KW-0812">Transmembrane</keyword>
<comment type="caution">
    <text evidence="2">The sequence shown here is derived from an EMBL/GenBank/DDBJ whole genome shotgun (WGS) entry which is preliminary data.</text>
</comment>
<sequence length="90" mass="10157">MGTNVRSRSKLSFRGTILTVLEILYIPHPFHFKTHNLKSDLCSLSGSICFLPERKIGIKSCGDLLCYLISLVCLSLIEVLLIEDTLHFMC</sequence>
<feature type="transmembrane region" description="Helical" evidence="1">
    <location>
        <begin position="64"/>
        <end position="82"/>
    </location>
</feature>
<accession>A0A9K3J8E4</accession>
<keyword evidence="1" id="KW-0472">Membrane</keyword>
<dbReference type="EMBL" id="MNCJ02000319">
    <property type="protein sequence ID" value="KAF5810122.1"/>
    <property type="molecule type" value="Genomic_DNA"/>
</dbReference>
<organism evidence="2 3">
    <name type="scientific">Helianthus annuus</name>
    <name type="common">Common sunflower</name>
    <dbReference type="NCBI Taxonomy" id="4232"/>
    <lineage>
        <taxon>Eukaryota</taxon>
        <taxon>Viridiplantae</taxon>
        <taxon>Streptophyta</taxon>
        <taxon>Embryophyta</taxon>
        <taxon>Tracheophyta</taxon>
        <taxon>Spermatophyta</taxon>
        <taxon>Magnoliopsida</taxon>
        <taxon>eudicotyledons</taxon>
        <taxon>Gunneridae</taxon>
        <taxon>Pentapetalae</taxon>
        <taxon>asterids</taxon>
        <taxon>campanulids</taxon>
        <taxon>Asterales</taxon>
        <taxon>Asteraceae</taxon>
        <taxon>Asteroideae</taxon>
        <taxon>Heliantheae alliance</taxon>
        <taxon>Heliantheae</taxon>
        <taxon>Helianthus</taxon>
    </lineage>
</organism>
<protein>
    <submittedName>
        <fullName evidence="2">Uncharacterized protein</fullName>
    </submittedName>
</protein>